<dbReference type="InterPro" id="IPR013525">
    <property type="entry name" value="ABC2_TM"/>
</dbReference>
<keyword evidence="4 5" id="KW-0472">Membrane</keyword>
<evidence type="ECO:0000313" key="8">
    <source>
        <dbReference type="Proteomes" id="UP001061958"/>
    </source>
</evidence>
<keyword evidence="7" id="KW-0150">Chloroplast</keyword>
<feature type="transmembrane region" description="Helical" evidence="5">
    <location>
        <begin position="159"/>
        <end position="187"/>
    </location>
</feature>
<evidence type="ECO:0000256" key="1">
    <source>
        <dbReference type="ARBA" id="ARBA00004141"/>
    </source>
</evidence>
<evidence type="ECO:0000256" key="5">
    <source>
        <dbReference type="SAM" id="Phobius"/>
    </source>
</evidence>
<dbReference type="PROSITE" id="PS51012">
    <property type="entry name" value="ABC_TM2"/>
    <property type="match status" value="1"/>
</dbReference>
<dbReference type="PIRSF" id="PIRSF006648">
    <property type="entry name" value="DrrB"/>
    <property type="match status" value="1"/>
</dbReference>
<keyword evidence="7" id="KW-0934">Plastid</keyword>
<feature type="transmembrane region" description="Helical" evidence="5">
    <location>
        <begin position="265"/>
        <end position="286"/>
    </location>
</feature>
<dbReference type="EMBL" id="AP025529">
    <property type="protein sequence ID" value="BDE17585.1"/>
    <property type="molecule type" value="Genomic_DNA"/>
</dbReference>
<keyword evidence="3 5" id="KW-1133">Transmembrane helix</keyword>
<feature type="transmembrane region" description="Helical" evidence="5">
    <location>
        <begin position="127"/>
        <end position="153"/>
    </location>
</feature>
<protein>
    <submittedName>
        <fullName evidence="7">ABC transporter</fullName>
    </submittedName>
</protein>
<evidence type="ECO:0000256" key="2">
    <source>
        <dbReference type="ARBA" id="ARBA00022692"/>
    </source>
</evidence>
<evidence type="ECO:0000313" key="7">
    <source>
        <dbReference type="EMBL" id="BDE17585.1"/>
    </source>
</evidence>
<feature type="transmembrane region" description="Helical" evidence="5">
    <location>
        <begin position="85"/>
        <end position="106"/>
    </location>
</feature>
<organism evidence="7 8">
    <name type="scientific">Galdieria partita</name>
    <dbReference type="NCBI Taxonomy" id="83374"/>
    <lineage>
        <taxon>Eukaryota</taxon>
        <taxon>Rhodophyta</taxon>
        <taxon>Bangiophyceae</taxon>
        <taxon>Galdieriales</taxon>
        <taxon>Galdieriaceae</taxon>
        <taxon>Galdieria</taxon>
    </lineage>
</organism>
<reference evidence="7" key="1">
    <citation type="journal article" date="2022" name="Proc. Natl. Acad. Sci. U.S.A.">
        <title>Life cycle and functional genomics of the unicellular red alga Galdieria for elucidating algal and plant evolution and industrial use.</title>
        <authorList>
            <person name="Hirooka S."/>
            <person name="Itabashi T."/>
            <person name="Ichinose T.M."/>
            <person name="Onuma R."/>
            <person name="Fujiwara T."/>
            <person name="Yamashita S."/>
            <person name="Jong L.W."/>
            <person name="Tomita R."/>
            <person name="Iwane A.H."/>
            <person name="Miyagishima S.Y."/>
        </authorList>
    </citation>
    <scope>NUCLEOTIDE SEQUENCE</scope>
    <source>
        <strain evidence="7">NBRC 102759</strain>
    </source>
</reference>
<dbReference type="InterPro" id="IPR051784">
    <property type="entry name" value="Nod_factor_ABC_transporter"/>
</dbReference>
<feature type="transmembrane region" description="Helical" evidence="5">
    <location>
        <begin position="46"/>
        <end position="65"/>
    </location>
</feature>
<evidence type="ECO:0000256" key="4">
    <source>
        <dbReference type="ARBA" id="ARBA00023136"/>
    </source>
</evidence>
<evidence type="ECO:0000259" key="6">
    <source>
        <dbReference type="PROSITE" id="PS51012"/>
    </source>
</evidence>
<dbReference type="InterPro" id="IPR047817">
    <property type="entry name" value="ABC2_TM_bact-type"/>
</dbReference>
<keyword evidence="8" id="KW-1185">Reference proteome</keyword>
<proteinExistence type="predicted"/>
<accession>A0A9C7EW12</accession>
<feature type="domain" description="ABC transmembrane type-2" evidence="6">
    <location>
        <begin position="46"/>
        <end position="288"/>
    </location>
</feature>
<keyword evidence="2 5" id="KW-0812">Transmembrane</keyword>
<dbReference type="OrthoDB" id="5426at2759"/>
<comment type="subcellular location">
    <subcellularLocation>
        <location evidence="1">Membrane</location>
        <topology evidence="1">Multi-pass membrane protein</topology>
    </subcellularLocation>
</comment>
<dbReference type="PANTHER" id="PTHR43229:SF2">
    <property type="entry name" value="NODULATION PROTEIN J"/>
    <property type="match status" value="1"/>
</dbReference>
<dbReference type="AlphaFoldDB" id="A0A9C7EW12"/>
<dbReference type="Proteomes" id="UP001061958">
    <property type="component" value="Chloroplast Pltd"/>
</dbReference>
<dbReference type="PANTHER" id="PTHR43229">
    <property type="entry name" value="NODULATION PROTEIN J"/>
    <property type="match status" value="1"/>
</dbReference>
<name>A0A9C7EW12_9RHOD</name>
<dbReference type="GO" id="GO:0043190">
    <property type="term" value="C:ATP-binding cassette (ABC) transporter complex"/>
    <property type="evidence" value="ECO:0007669"/>
    <property type="project" value="InterPro"/>
</dbReference>
<evidence type="ECO:0000256" key="3">
    <source>
        <dbReference type="ARBA" id="ARBA00022989"/>
    </source>
</evidence>
<dbReference type="PRINTS" id="PR00164">
    <property type="entry name" value="ABC2TRNSPORT"/>
</dbReference>
<feature type="transmembrane region" description="Helical" evidence="5">
    <location>
        <begin position="194"/>
        <end position="222"/>
    </location>
</feature>
<dbReference type="GO" id="GO:0140359">
    <property type="term" value="F:ABC-type transporter activity"/>
    <property type="evidence" value="ECO:0007669"/>
    <property type="project" value="InterPro"/>
</dbReference>
<dbReference type="InterPro" id="IPR000412">
    <property type="entry name" value="ABC_2_transport"/>
</dbReference>
<sequence>MNLYDSSIILKPKFSLNINKNNISKRFQETLALNKRFIIQTIRRPITFFTGMIQPILWLILFGALFRNIPVQLFVRTHSYTQFLIPGIIVFTVFSGSLNSGLTIIFDREFGFFNRLLVAPLISKSSIITSSMIFMLIISILQAIVVIILSFFIEARMLSIYQILMIIFIVSLLAIGITAISLSLAFIIPGHIEFLALILVFNLPLLFSSTALAPLSFMPLWLQIISSLNPLSFAIEGIRYFYLDLSNNNIPYIMDTIWGKLNLQNLLYCLLFFDLSVYIVNIRLIVKKLK</sequence>
<dbReference type="Pfam" id="PF01061">
    <property type="entry name" value="ABC2_membrane"/>
    <property type="match status" value="1"/>
</dbReference>
<geneLocation type="chloroplast" evidence="7"/>
<gene>
    <name evidence="7" type="primary">ycf38</name>
    <name evidence="7" type="ORF">GpartN1_CHLp079</name>
</gene>